<keyword evidence="1" id="KW-0812">Transmembrane</keyword>
<dbReference type="EMBL" id="CAEZVZ010000148">
    <property type="protein sequence ID" value="CAB4649283.1"/>
    <property type="molecule type" value="Genomic_DNA"/>
</dbReference>
<sequence>MIASARASSTKSLSAFFGMRPRDVTPRVSSSAKTSFWRETAAFASAIICTSLASRTFFSSTFAGAFFATTFLAGAFFTGAFLATTFFAGAFFATAFFAGAFLAGAFFAVAFFALFLSALNTATIVLWFLIYLLRNSFLRTDRSDGYIIPRIAADIASDSTKKPSWPKSEEIVTNFFACGTRSAISA</sequence>
<keyword evidence="1" id="KW-1133">Transmembrane helix</keyword>
<reference evidence="2" key="1">
    <citation type="submission" date="2020-05" db="EMBL/GenBank/DDBJ databases">
        <authorList>
            <person name="Chiriac C."/>
            <person name="Salcher M."/>
            <person name="Ghai R."/>
            <person name="Kavagutti S V."/>
        </authorList>
    </citation>
    <scope>NUCLEOTIDE SEQUENCE</scope>
</reference>
<feature type="transmembrane region" description="Helical" evidence="1">
    <location>
        <begin position="104"/>
        <end position="133"/>
    </location>
</feature>
<organism evidence="2">
    <name type="scientific">freshwater metagenome</name>
    <dbReference type="NCBI Taxonomy" id="449393"/>
    <lineage>
        <taxon>unclassified sequences</taxon>
        <taxon>metagenomes</taxon>
        <taxon>ecological metagenomes</taxon>
    </lineage>
</organism>
<protein>
    <submittedName>
        <fullName evidence="2">Unannotated protein</fullName>
    </submittedName>
</protein>
<proteinExistence type="predicted"/>
<keyword evidence="1" id="KW-0472">Membrane</keyword>
<dbReference type="SUPFAM" id="SSF141571">
    <property type="entry name" value="Pentapeptide repeat-like"/>
    <property type="match status" value="1"/>
</dbReference>
<feature type="transmembrane region" description="Helical" evidence="1">
    <location>
        <begin position="65"/>
        <end position="98"/>
    </location>
</feature>
<accession>A0A6J6KLB9</accession>
<evidence type="ECO:0000256" key="1">
    <source>
        <dbReference type="SAM" id="Phobius"/>
    </source>
</evidence>
<evidence type="ECO:0000313" key="2">
    <source>
        <dbReference type="EMBL" id="CAB4649283.1"/>
    </source>
</evidence>
<dbReference type="AlphaFoldDB" id="A0A6J6KLB9"/>
<name>A0A6J6KLB9_9ZZZZ</name>
<gene>
    <name evidence="2" type="ORF">UFOPK2162_00933</name>
</gene>